<dbReference type="EMBL" id="ANMO01000022">
    <property type="protein sequence ID" value="EMB18925.1"/>
    <property type="molecule type" value="Genomic_DNA"/>
</dbReference>
<dbReference type="AlphaFoldDB" id="M2APB0"/>
<reference evidence="1" key="1">
    <citation type="submission" date="2012-11" db="EMBL/GenBank/DDBJ databases">
        <title>Permanent draft genomes of Rhodopirellula europaea strain SH398 and 6C.</title>
        <authorList>
            <person name="Richter M."/>
            <person name="Richter-Heitmann T."/>
            <person name="Frank C."/>
            <person name="Harder J."/>
            <person name="Glockner F.O."/>
        </authorList>
    </citation>
    <scope>NUCLEOTIDE SEQUENCE</scope>
    <source>
        <strain evidence="1">6C</strain>
    </source>
</reference>
<organism evidence="1 2">
    <name type="scientific">Rhodopirellula europaea 6C</name>
    <dbReference type="NCBI Taxonomy" id="1263867"/>
    <lineage>
        <taxon>Bacteria</taxon>
        <taxon>Pseudomonadati</taxon>
        <taxon>Planctomycetota</taxon>
        <taxon>Planctomycetia</taxon>
        <taxon>Pirellulales</taxon>
        <taxon>Pirellulaceae</taxon>
        <taxon>Rhodopirellula</taxon>
    </lineage>
</organism>
<proteinExistence type="predicted"/>
<dbReference type="PATRIC" id="fig|1263867.3.peg.370"/>
<protein>
    <submittedName>
        <fullName evidence="1">Secreted protein</fullName>
    </submittedName>
</protein>
<name>M2APB0_9BACT</name>
<sequence length="141" mass="15624">MLARSLYCLAALLLLSLVGIVWHCTADSAFRYRVLGDEHSLLPAIAQYVDNGDSLVQVRQTLGDGTPGSHTKAQAWTDIQIQGRDRDGFTDQYPDDILPTDTFVAYSGFPTQFVIQFRDGRVVNLPKSWLAETYSQDGGEP</sequence>
<accession>M2APB0</accession>
<keyword evidence="2" id="KW-1185">Reference proteome</keyword>
<dbReference type="RefSeq" id="WP_008653235.1">
    <property type="nucleotide sequence ID" value="NZ_ANMO01000022.1"/>
</dbReference>
<gene>
    <name evidence="1" type="ORF">RE6C_00341</name>
</gene>
<reference evidence="1" key="2">
    <citation type="journal article" date="2013" name="Mar. Genomics">
        <title>Expression of sulfatases in Rhodopirellula baltica and the diversity of sulfatases in the genus Rhodopirellula.</title>
        <authorList>
            <person name="Wegner C.E."/>
            <person name="Richter-Heitmann T."/>
            <person name="Klindworth A."/>
            <person name="Klockow C."/>
            <person name="Richter M."/>
            <person name="Achstetter T."/>
            <person name="Glockner F.O."/>
            <person name="Harder J."/>
        </authorList>
    </citation>
    <scope>NUCLEOTIDE SEQUENCE [LARGE SCALE GENOMIC DNA]</scope>
    <source>
        <strain evidence="1">6C</strain>
    </source>
</reference>
<evidence type="ECO:0000313" key="2">
    <source>
        <dbReference type="Proteomes" id="UP000011529"/>
    </source>
</evidence>
<dbReference type="Proteomes" id="UP000011529">
    <property type="component" value="Unassembled WGS sequence"/>
</dbReference>
<comment type="caution">
    <text evidence="1">The sequence shown here is derived from an EMBL/GenBank/DDBJ whole genome shotgun (WGS) entry which is preliminary data.</text>
</comment>
<evidence type="ECO:0000313" key="1">
    <source>
        <dbReference type="EMBL" id="EMB18925.1"/>
    </source>
</evidence>